<protein>
    <submittedName>
        <fullName evidence="2">HNH endonuclease</fullName>
    </submittedName>
</protein>
<keyword evidence="2" id="KW-0378">Hydrolase</keyword>
<dbReference type="InterPro" id="IPR002711">
    <property type="entry name" value="HNH"/>
</dbReference>
<keyword evidence="3" id="KW-1185">Reference proteome</keyword>
<gene>
    <name evidence="2" type="ORF">SAMN06269250_2632</name>
</gene>
<dbReference type="EMBL" id="OCNH01000002">
    <property type="protein sequence ID" value="SOD88366.1"/>
    <property type="molecule type" value="Genomic_DNA"/>
</dbReference>
<evidence type="ECO:0000259" key="1">
    <source>
        <dbReference type="Pfam" id="PF01844"/>
    </source>
</evidence>
<feature type="domain" description="HNH" evidence="1">
    <location>
        <begin position="66"/>
        <end position="91"/>
    </location>
</feature>
<dbReference type="Gene3D" id="1.10.30.50">
    <property type="match status" value="1"/>
</dbReference>
<dbReference type="Pfam" id="PF01844">
    <property type="entry name" value="HNH"/>
    <property type="match status" value="1"/>
</dbReference>
<evidence type="ECO:0000313" key="2">
    <source>
        <dbReference type="EMBL" id="SOD88366.1"/>
    </source>
</evidence>
<dbReference type="GO" id="GO:0004519">
    <property type="term" value="F:endonuclease activity"/>
    <property type="evidence" value="ECO:0007669"/>
    <property type="project" value="UniProtKB-KW"/>
</dbReference>
<sequence length="176" mass="20636">MPSRAKIAYYWKESSYQYFDYLMDWGEPSCWACGIFAGLLDVDVSDEKDFEIFKNWANHDYSQRCHIVPKAFGGCNCEANLVLLCRRCHQSSPDTRDPIHFVNWVKNKKKVFSQEIKDVMSLLNYLPEENDSKLLLMKEFKEYYRENSVIVGGSRPLSSFIACLLEFKKIHKTKYG</sequence>
<dbReference type="InterPro" id="IPR003615">
    <property type="entry name" value="HNH_nuc"/>
</dbReference>
<organism evidence="2 3">
    <name type="scientific">Spirosoma fluviale</name>
    <dbReference type="NCBI Taxonomy" id="1597977"/>
    <lineage>
        <taxon>Bacteria</taxon>
        <taxon>Pseudomonadati</taxon>
        <taxon>Bacteroidota</taxon>
        <taxon>Cytophagia</taxon>
        <taxon>Cytophagales</taxon>
        <taxon>Cytophagaceae</taxon>
        <taxon>Spirosoma</taxon>
    </lineage>
</organism>
<name>A0A286FZB3_9BACT</name>
<reference evidence="3" key="1">
    <citation type="submission" date="2017-09" db="EMBL/GenBank/DDBJ databases">
        <authorList>
            <person name="Varghese N."/>
            <person name="Submissions S."/>
        </authorList>
    </citation>
    <scope>NUCLEOTIDE SEQUENCE [LARGE SCALE GENOMIC DNA]</scope>
    <source>
        <strain evidence="3">DSM 29961</strain>
    </source>
</reference>
<proteinExistence type="predicted"/>
<dbReference type="Proteomes" id="UP000219452">
    <property type="component" value="Unassembled WGS sequence"/>
</dbReference>
<dbReference type="CDD" id="cd00085">
    <property type="entry name" value="HNHc"/>
    <property type="match status" value="1"/>
</dbReference>
<dbReference type="AlphaFoldDB" id="A0A286FZB3"/>
<keyword evidence="2" id="KW-0255">Endonuclease</keyword>
<evidence type="ECO:0000313" key="3">
    <source>
        <dbReference type="Proteomes" id="UP000219452"/>
    </source>
</evidence>
<keyword evidence="2" id="KW-0540">Nuclease</keyword>
<dbReference type="GO" id="GO:0003676">
    <property type="term" value="F:nucleic acid binding"/>
    <property type="evidence" value="ECO:0007669"/>
    <property type="project" value="InterPro"/>
</dbReference>
<dbReference type="OrthoDB" id="9779761at2"/>
<dbReference type="GO" id="GO:0008270">
    <property type="term" value="F:zinc ion binding"/>
    <property type="evidence" value="ECO:0007669"/>
    <property type="project" value="InterPro"/>
</dbReference>
<accession>A0A286FZB3</accession>